<dbReference type="CDD" id="cd02201">
    <property type="entry name" value="FtsZ_type1"/>
    <property type="match status" value="1"/>
</dbReference>
<dbReference type="AlphaFoldDB" id="A0A0M2HE32"/>
<dbReference type="PRINTS" id="PR00423">
    <property type="entry name" value="CELLDVISFTSZ"/>
</dbReference>
<dbReference type="InterPro" id="IPR037103">
    <property type="entry name" value="Tubulin/FtsZ-like_C"/>
</dbReference>
<feature type="binding site" evidence="5">
    <location>
        <position position="140"/>
    </location>
    <ligand>
        <name>GTP</name>
        <dbReference type="ChEBI" id="CHEBI:37565"/>
    </ligand>
</feature>
<keyword evidence="4 5" id="KW-0717">Septation</keyword>
<dbReference type="RefSeq" id="WP_045298955.1">
    <property type="nucleotide sequence ID" value="NZ_JYJA01000034.1"/>
</dbReference>
<evidence type="ECO:0000256" key="5">
    <source>
        <dbReference type="HAMAP-Rule" id="MF_00909"/>
    </source>
</evidence>
<evidence type="ECO:0000256" key="1">
    <source>
        <dbReference type="ARBA" id="ARBA00009690"/>
    </source>
</evidence>
<organism evidence="10 11">
    <name type="scientific">Microbacterium trichothecenolyticum</name>
    <name type="common">Aureobacterium trichothecenolyticum</name>
    <dbReference type="NCBI Taxonomy" id="69370"/>
    <lineage>
        <taxon>Bacteria</taxon>
        <taxon>Bacillati</taxon>
        <taxon>Actinomycetota</taxon>
        <taxon>Actinomycetes</taxon>
        <taxon>Micrococcales</taxon>
        <taxon>Microbacteriaceae</taxon>
        <taxon>Microbacterium</taxon>
    </lineage>
</organism>
<dbReference type="InterPro" id="IPR036525">
    <property type="entry name" value="Tubulin/FtsZ_GTPase_sf"/>
</dbReference>
<dbReference type="PROSITE" id="PS01135">
    <property type="entry name" value="FTSZ_2"/>
    <property type="match status" value="1"/>
</dbReference>
<evidence type="ECO:0000256" key="2">
    <source>
        <dbReference type="ARBA" id="ARBA00022741"/>
    </source>
</evidence>
<evidence type="ECO:0000256" key="3">
    <source>
        <dbReference type="ARBA" id="ARBA00023134"/>
    </source>
</evidence>
<dbReference type="GO" id="GO:0043093">
    <property type="term" value="P:FtsZ-dependent cytokinesis"/>
    <property type="evidence" value="ECO:0007669"/>
    <property type="project" value="UniProtKB-UniRule"/>
</dbReference>
<protein>
    <recommendedName>
        <fullName evidence="5 6">Cell division protein FtsZ</fullName>
    </recommendedName>
</protein>
<feature type="binding site" evidence="5">
    <location>
        <begin position="105"/>
        <end position="107"/>
    </location>
    <ligand>
        <name>GTP</name>
        <dbReference type="ChEBI" id="CHEBI:37565"/>
    </ligand>
</feature>
<feature type="binding site" evidence="5">
    <location>
        <position position="184"/>
    </location>
    <ligand>
        <name>GTP</name>
        <dbReference type="ChEBI" id="CHEBI:37565"/>
    </ligand>
</feature>
<evidence type="ECO:0000259" key="8">
    <source>
        <dbReference type="SMART" id="SM00864"/>
    </source>
</evidence>
<dbReference type="GO" id="GO:0003924">
    <property type="term" value="F:GTPase activity"/>
    <property type="evidence" value="ECO:0007669"/>
    <property type="project" value="UniProtKB-UniRule"/>
</dbReference>
<dbReference type="EMBL" id="JYJA01000034">
    <property type="protein sequence ID" value="KJL42487.1"/>
    <property type="molecule type" value="Genomic_DNA"/>
</dbReference>
<evidence type="ECO:0000256" key="6">
    <source>
        <dbReference type="NCBIfam" id="TIGR00065"/>
    </source>
</evidence>
<dbReference type="InterPro" id="IPR045061">
    <property type="entry name" value="FtsZ/CetZ"/>
</dbReference>
<dbReference type="InterPro" id="IPR024757">
    <property type="entry name" value="FtsZ_C"/>
</dbReference>
<reference evidence="10 11" key="1">
    <citation type="submission" date="2015-02" db="EMBL/GenBank/DDBJ databases">
        <title>Draft genome sequences of ten Microbacterium spp. with emphasis on heavy metal contaminated environments.</title>
        <authorList>
            <person name="Corretto E."/>
        </authorList>
    </citation>
    <scope>NUCLEOTIDE SEQUENCE [LARGE SCALE GENOMIC DNA]</scope>
    <source>
        <strain evidence="10 11">DSM 8608</strain>
    </source>
</reference>
<comment type="subcellular location">
    <subcellularLocation>
        <location evidence="5">Cytoplasm</location>
    </subcellularLocation>
    <text evidence="5">Assembles at midcell at the inner surface of the cytoplasmic membrane.</text>
</comment>
<evidence type="ECO:0000256" key="7">
    <source>
        <dbReference type="RuleBase" id="RU000631"/>
    </source>
</evidence>
<sequence>MSQNQNYLAVIKVVGVGGGGVNAVNRMIELGLRGVEFIAINTDAQALLMSDADVKLDVGRELTRGLGAGADPEVGRRAAEDHAEEIEEALRGADMVFVTAGEGGGTGTGGAPVVAKIAKSIGALTIGVVTKPFSFEGRRRQQQAESGVARLKEEVDTLIVVPNDRLLEISDRGISMIEAFATADQVLLAGVQGITDLITTPGLINLDFADVKSVMQGAGSALMGIGSARGADRAIKAAELAVESPLLEASIEGAHGVLLSIQGGSNLGIFEINDAAQLVKEAAHPEANIIFGTVIDDTLGDEVRVTVIAAGFDGGEPQARIEPITATRVVSTPALPVTSADEAAKDRDVVETPQQVPVAVGAVTESSYDTAFGDDDLDIPDFLK</sequence>
<evidence type="ECO:0000313" key="11">
    <source>
        <dbReference type="Proteomes" id="UP000034098"/>
    </source>
</evidence>
<keyword evidence="3 5" id="KW-0342">GTP-binding</keyword>
<accession>A0A0M2HE32</accession>
<dbReference type="GO" id="GO:0005737">
    <property type="term" value="C:cytoplasm"/>
    <property type="evidence" value="ECO:0007669"/>
    <property type="project" value="UniProtKB-SubCell"/>
</dbReference>
<keyword evidence="5 7" id="KW-0132">Cell division</keyword>
<keyword evidence="5 7" id="KW-0131">Cell cycle</keyword>
<feature type="binding site" evidence="5">
    <location>
        <begin position="18"/>
        <end position="22"/>
    </location>
    <ligand>
        <name>GTP</name>
        <dbReference type="ChEBI" id="CHEBI:37565"/>
    </ligand>
</feature>
<dbReference type="InterPro" id="IPR008280">
    <property type="entry name" value="Tub_FtsZ_C"/>
</dbReference>
<feature type="binding site" evidence="5">
    <location>
        <position position="136"/>
    </location>
    <ligand>
        <name>GTP</name>
        <dbReference type="ChEBI" id="CHEBI:37565"/>
    </ligand>
</feature>
<evidence type="ECO:0000259" key="9">
    <source>
        <dbReference type="SMART" id="SM00865"/>
    </source>
</evidence>
<proteinExistence type="inferred from homology"/>
<keyword evidence="5" id="KW-0963">Cytoplasm</keyword>
<dbReference type="PANTHER" id="PTHR30314">
    <property type="entry name" value="CELL DIVISION PROTEIN FTSZ-RELATED"/>
    <property type="match status" value="1"/>
</dbReference>
<comment type="caution">
    <text evidence="10">The sequence shown here is derived from an EMBL/GenBank/DDBJ whole genome shotgun (WGS) entry which is preliminary data.</text>
</comment>
<dbReference type="SMART" id="SM00864">
    <property type="entry name" value="Tubulin"/>
    <property type="match status" value="1"/>
</dbReference>
<dbReference type="PROSITE" id="PS01134">
    <property type="entry name" value="FTSZ_1"/>
    <property type="match status" value="1"/>
</dbReference>
<dbReference type="SUPFAM" id="SSF52490">
    <property type="entry name" value="Tubulin nucleotide-binding domain-like"/>
    <property type="match status" value="1"/>
</dbReference>
<feature type="domain" description="Tubulin/FtsZ GTPase" evidence="8">
    <location>
        <begin position="10"/>
        <end position="202"/>
    </location>
</feature>
<dbReference type="GO" id="GO:0051258">
    <property type="term" value="P:protein polymerization"/>
    <property type="evidence" value="ECO:0007669"/>
    <property type="project" value="UniProtKB-UniRule"/>
</dbReference>
<feature type="domain" description="Tubulin/FtsZ 2-layer sandwich" evidence="9">
    <location>
        <begin position="204"/>
        <end position="321"/>
    </location>
</feature>
<keyword evidence="11" id="KW-1185">Reference proteome</keyword>
<dbReference type="OrthoDB" id="9813375at2"/>
<comment type="function">
    <text evidence="5 7">Essential cell division protein that forms a contractile ring structure (Z ring) at the future cell division site. The regulation of the ring assembly controls the timing and the location of cell division. One of the functions of the FtsZ ring is to recruit other cell division proteins to the septum to produce a new cell wall between the dividing cells. Binds GTP and shows GTPase activity.</text>
</comment>
<dbReference type="GO" id="GO:0000917">
    <property type="term" value="P:division septum assembly"/>
    <property type="evidence" value="ECO:0007669"/>
    <property type="project" value="UniProtKB-KW"/>
</dbReference>
<dbReference type="InterPro" id="IPR000158">
    <property type="entry name" value="Cell_div_FtsZ"/>
</dbReference>
<dbReference type="InterPro" id="IPR003008">
    <property type="entry name" value="Tubulin_FtsZ_GTPase"/>
</dbReference>
<dbReference type="InterPro" id="IPR020805">
    <property type="entry name" value="Cell_div_FtsZ_CS"/>
</dbReference>
<dbReference type="Proteomes" id="UP000034098">
    <property type="component" value="Unassembled WGS sequence"/>
</dbReference>
<comment type="subunit">
    <text evidence="5">Homodimer. Polymerizes to form a dynamic ring structure in a strictly GTP-dependent manner. Interacts directly with several other division proteins.</text>
</comment>
<dbReference type="Gene3D" id="3.30.1330.20">
    <property type="entry name" value="Tubulin/FtsZ, C-terminal domain"/>
    <property type="match status" value="1"/>
</dbReference>
<dbReference type="NCBIfam" id="TIGR00065">
    <property type="entry name" value="ftsZ"/>
    <property type="match status" value="1"/>
</dbReference>
<dbReference type="GO" id="GO:0032153">
    <property type="term" value="C:cell division site"/>
    <property type="evidence" value="ECO:0007669"/>
    <property type="project" value="UniProtKB-UniRule"/>
</dbReference>
<dbReference type="SMART" id="SM00865">
    <property type="entry name" value="Tubulin_C"/>
    <property type="match status" value="1"/>
</dbReference>
<dbReference type="PANTHER" id="PTHR30314:SF3">
    <property type="entry name" value="MITOCHONDRIAL DIVISION PROTEIN FSZA"/>
    <property type="match status" value="1"/>
</dbReference>
<dbReference type="Pfam" id="PF12327">
    <property type="entry name" value="FtsZ_C"/>
    <property type="match status" value="1"/>
</dbReference>
<evidence type="ECO:0000313" key="10">
    <source>
        <dbReference type="EMBL" id="KJL42487.1"/>
    </source>
</evidence>
<dbReference type="PATRIC" id="fig|69370.6.peg.2076"/>
<dbReference type="FunFam" id="3.40.50.1440:FF:000001">
    <property type="entry name" value="Cell division protein FtsZ"/>
    <property type="match status" value="1"/>
</dbReference>
<dbReference type="HAMAP" id="MF_00909">
    <property type="entry name" value="FtsZ"/>
    <property type="match status" value="1"/>
</dbReference>
<keyword evidence="2 5" id="KW-0547">Nucleotide-binding</keyword>
<dbReference type="Pfam" id="PF00091">
    <property type="entry name" value="Tubulin"/>
    <property type="match status" value="1"/>
</dbReference>
<name>A0A0M2HE32_MICTR</name>
<evidence type="ECO:0000256" key="4">
    <source>
        <dbReference type="ARBA" id="ARBA00023210"/>
    </source>
</evidence>
<dbReference type="Gene3D" id="3.40.50.1440">
    <property type="entry name" value="Tubulin/FtsZ, GTPase domain"/>
    <property type="match status" value="1"/>
</dbReference>
<dbReference type="InterPro" id="IPR018316">
    <property type="entry name" value="Tubulin/FtsZ_2-layer-sand-dom"/>
</dbReference>
<dbReference type="SUPFAM" id="SSF55307">
    <property type="entry name" value="Tubulin C-terminal domain-like"/>
    <property type="match status" value="1"/>
</dbReference>
<gene>
    <name evidence="5 10" type="primary">ftsZ</name>
    <name evidence="10" type="ORF">RS82_02043</name>
</gene>
<dbReference type="GO" id="GO:0005525">
    <property type="term" value="F:GTP binding"/>
    <property type="evidence" value="ECO:0007669"/>
    <property type="project" value="UniProtKB-UniRule"/>
</dbReference>
<comment type="similarity">
    <text evidence="1 5 7">Belongs to the FtsZ family.</text>
</comment>